<dbReference type="Proteomes" id="UP001153365">
    <property type="component" value="Unassembled WGS sequence"/>
</dbReference>
<feature type="region of interest" description="Disordered" evidence="1">
    <location>
        <begin position="1"/>
        <end position="27"/>
    </location>
</feature>
<keyword evidence="3" id="KW-1185">Reference proteome</keyword>
<comment type="caution">
    <text evidence="2">The sequence shown here is derived from an EMBL/GenBank/DDBJ whole genome shotgun (WGS) entry which is preliminary data.</text>
</comment>
<gene>
    <name evidence="2" type="ORF">PPACK8108_LOCUS2033</name>
</gene>
<protein>
    <submittedName>
        <fullName evidence="2">Uncharacterized protein</fullName>
    </submittedName>
</protein>
<accession>A0AAV0AI32</accession>
<evidence type="ECO:0000313" key="3">
    <source>
        <dbReference type="Proteomes" id="UP001153365"/>
    </source>
</evidence>
<proteinExistence type="predicted"/>
<reference evidence="2" key="1">
    <citation type="submission" date="2022-06" db="EMBL/GenBank/DDBJ databases">
        <authorList>
            <consortium name="SYNGENTA / RWTH Aachen University"/>
        </authorList>
    </citation>
    <scope>NUCLEOTIDE SEQUENCE</scope>
</reference>
<evidence type="ECO:0000313" key="2">
    <source>
        <dbReference type="EMBL" id="CAH7667619.1"/>
    </source>
</evidence>
<dbReference type="EMBL" id="CALTRL010000361">
    <property type="protein sequence ID" value="CAH7667619.1"/>
    <property type="molecule type" value="Genomic_DNA"/>
</dbReference>
<dbReference type="AlphaFoldDB" id="A0AAV0AI32"/>
<organism evidence="2 3">
    <name type="scientific">Phakopsora pachyrhizi</name>
    <name type="common">Asian soybean rust disease fungus</name>
    <dbReference type="NCBI Taxonomy" id="170000"/>
    <lineage>
        <taxon>Eukaryota</taxon>
        <taxon>Fungi</taxon>
        <taxon>Dikarya</taxon>
        <taxon>Basidiomycota</taxon>
        <taxon>Pucciniomycotina</taxon>
        <taxon>Pucciniomycetes</taxon>
        <taxon>Pucciniales</taxon>
        <taxon>Phakopsoraceae</taxon>
        <taxon>Phakopsora</taxon>
    </lineage>
</organism>
<sequence length="98" mass="10859">MPVKKDRREKGRNRRKGDVDIAGPRAADNILQGRQHIAGPKTLRVVRGSGGDVRIDNRRGDKGKNALRRTKVCLTDKEAVGREEAGVGPKLTTSYEKR</sequence>
<name>A0AAV0AI32_PHAPC</name>
<evidence type="ECO:0000256" key="1">
    <source>
        <dbReference type="SAM" id="MobiDB-lite"/>
    </source>
</evidence>